<dbReference type="HOGENOM" id="CLU_476523_0_0_1"/>
<evidence type="ECO:0000256" key="1">
    <source>
        <dbReference type="SAM" id="MobiDB-lite"/>
    </source>
</evidence>
<protein>
    <submittedName>
        <fullName evidence="2">Uncharacterized protein</fullName>
    </submittedName>
</protein>
<dbReference type="AlphaFoldDB" id="A0A067TGD4"/>
<sequence length="572" mass="63172">MRFFKAFNLLHRRTKSATFVPGAPGPQTSQHTKIRTSSFSVGQGGSRDSGTSPTLFDLVTSMSPPIPATFNHIDVKLHESDRVLGLWRPRRYSDRSSNSNTVASLQISVKQESIRLTEAVNFWIQEYSKIQDLLKSCHGELVVERLKTVGLERKIDADRQEIKDLQGSLARYEKLAGKSGYVQGIKDGPSQSKQIILRPLTQLRPVSPVTDSQVTLGVSFKPRTLDEYSSALRMTLATRKALRDQRKITKYWKNVALVGGQLNTVTPSVSTISSIREILPADRQAAVEALMARRGFTTRLQQFQSEDGFSEVVSSTRIELSDTQTTFIPDVPSTLPSFSLSSNLSSRLGPLASESLKQEVSLLFGSHSSSKRLSPSRSRQSGSLEVSKSTSIKELSKNRKNSLSIDSFGDLNAIFQRAFGIDQVSKREDTDQVSTDCKTFVAVPHNVLVSVSSPSYPPNSPTSSEWSQAWVNIESIDQHDTTPEPSPTVNSQAHASLKQAGKECTSRRSWQKYMAQSTAHNRYSGGSNIGKKSLTVRKTAGGKENNGFSMSLPVFKRRNSRLPVPIFGKKEA</sequence>
<accession>A0A067TGD4</accession>
<feature type="region of interest" description="Disordered" evidence="1">
    <location>
        <begin position="17"/>
        <end position="53"/>
    </location>
</feature>
<organism evidence="2 3">
    <name type="scientific">Galerina marginata (strain CBS 339.88)</name>
    <dbReference type="NCBI Taxonomy" id="685588"/>
    <lineage>
        <taxon>Eukaryota</taxon>
        <taxon>Fungi</taxon>
        <taxon>Dikarya</taxon>
        <taxon>Basidiomycota</taxon>
        <taxon>Agaricomycotina</taxon>
        <taxon>Agaricomycetes</taxon>
        <taxon>Agaricomycetidae</taxon>
        <taxon>Agaricales</taxon>
        <taxon>Agaricineae</taxon>
        <taxon>Strophariaceae</taxon>
        <taxon>Galerina</taxon>
    </lineage>
</organism>
<proteinExistence type="predicted"/>
<feature type="compositionally biased region" description="Low complexity" evidence="1">
    <location>
        <begin position="368"/>
        <end position="381"/>
    </location>
</feature>
<feature type="compositionally biased region" description="Polar residues" evidence="1">
    <location>
        <begin position="26"/>
        <end position="41"/>
    </location>
</feature>
<evidence type="ECO:0000313" key="2">
    <source>
        <dbReference type="EMBL" id="KDR81412.1"/>
    </source>
</evidence>
<name>A0A067TGD4_GALM3</name>
<feature type="compositionally biased region" description="Polar residues" evidence="1">
    <location>
        <begin position="382"/>
        <end position="391"/>
    </location>
</feature>
<reference evidence="3" key="1">
    <citation type="journal article" date="2014" name="Proc. Natl. Acad. Sci. U.S.A.">
        <title>Extensive sampling of basidiomycete genomes demonstrates inadequacy of the white-rot/brown-rot paradigm for wood decay fungi.</title>
        <authorList>
            <person name="Riley R."/>
            <person name="Salamov A.A."/>
            <person name="Brown D.W."/>
            <person name="Nagy L.G."/>
            <person name="Floudas D."/>
            <person name="Held B.W."/>
            <person name="Levasseur A."/>
            <person name="Lombard V."/>
            <person name="Morin E."/>
            <person name="Otillar R."/>
            <person name="Lindquist E.A."/>
            <person name="Sun H."/>
            <person name="LaButti K.M."/>
            <person name="Schmutz J."/>
            <person name="Jabbour D."/>
            <person name="Luo H."/>
            <person name="Baker S.E."/>
            <person name="Pisabarro A.G."/>
            <person name="Walton J.D."/>
            <person name="Blanchette R.A."/>
            <person name="Henrissat B."/>
            <person name="Martin F."/>
            <person name="Cullen D."/>
            <person name="Hibbett D.S."/>
            <person name="Grigoriev I.V."/>
        </authorList>
    </citation>
    <scope>NUCLEOTIDE SEQUENCE [LARGE SCALE GENOMIC DNA]</scope>
    <source>
        <strain evidence="3">CBS 339.88</strain>
    </source>
</reference>
<dbReference type="OrthoDB" id="2798624at2759"/>
<feature type="region of interest" description="Disordered" evidence="1">
    <location>
        <begin position="368"/>
        <end position="391"/>
    </location>
</feature>
<gene>
    <name evidence="2" type="ORF">GALMADRAFT_239291</name>
</gene>
<keyword evidence="3" id="KW-1185">Reference proteome</keyword>
<evidence type="ECO:0000313" key="3">
    <source>
        <dbReference type="Proteomes" id="UP000027222"/>
    </source>
</evidence>
<feature type="region of interest" description="Disordered" evidence="1">
    <location>
        <begin position="478"/>
        <end position="502"/>
    </location>
</feature>
<dbReference type="STRING" id="685588.A0A067TGD4"/>
<dbReference type="Proteomes" id="UP000027222">
    <property type="component" value="Unassembled WGS sequence"/>
</dbReference>
<dbReference type="EMBL" id="KL142370">
    <property type="protein sequence ID" value="KDR81412.1"/>
    <property type="molecule type" value="Genomic_DNA"/>
</dbReference>